<dbReference type="PANTHER" id="PTHR31896:SF69">
    <property type="entry name" value="FAMILY REGULATORY PROTEIN, PUTATIVE (AFU_ORTHOLOGUE AFUA_3G14730)-RELATED"/>
    <property type="match status" value="1"/>
</dbReference>
<keyword evidence="6" id="KW-1185">Reference proteome</keyword>
<gene>
    <name evidence="5" type="ORF">PG996_008287</name>
</gene>
<dbReference type="Proteomes" id="UP001446871">
    <property type="component" value="Unassembled WGS sequence"/>
</dbReference>
<dbReference type="InterPro" id="IPR023213">
    <property type="entry name" value="CAT-like_dom_sf"/>
</dbReference>
<proteinExistence type="inferred from homology"/>
<accession>A0ABR1V009</accession>
<evidence type="ECO:0000313" key="5">
    <source>
        <dbReference type="EMBL" id="KAK8063635.1"/>
    </source>
</evidence>
<comment type="caution">
    <text evidence="5">The sequence shown here is derived from an EMBL/GenBank/DDBJ whole genome shotgun (WGS) entry which is preliminary data.</text>
</comment>
<dbReference type="PANTHER" id="PTHR31896">
    <property type="entry name" value="FAMILY REGULATORY PROTEIN, PUTATIVE (AFU_ORTHOLOGUE AFUA_3G14730)-RELATED"/>
    <property type="match status" value="1"/>
</dbReference>
<dbReference type="InterPro" id="IPR051283">
    <property type="entry name" value="Sec_Metabolite_Acyltrans"/>
</dbReference>
<dbReference type="Pfam" id="PF02458">
    <property type="entry name" value="Transferase"/>
    <property type="match status" value="1"/>
</dbReference>
<evidence type="ECO:0000256" key="4">
    <source>
        <dbReference type="ARBA" id="ARBA00023315"/>
    </source>
</evidence>
<dbReference type="Gene3D" id="3.30.559.10">
    <property type="entry name" value="Chloramphenicol acetyltransferase-like domain"/>
    <property type="match status" value="2"/>
</dbReference>
<organism evidence="5 6">
    <name type="scientific">Apiospora saccharicola</name>
    <dbReference type="NCBI Taxonomy" id="335842"/>
    <lineage>
        <taxon>Eukaryota</taxon>
        <taxon>Fungi</taxon>
        <taxon>Dikarya</taxon>
        <taxon>Ascomycota</taxon>
        <taxon>Pezizomycotina</taxon>
        <taxon>Sordariomycetes</taxon>
        <taxon>Xylariomycetidae</taxon>
        <taxon>Amphisphaeriales</taxon>
        <taxon>Apiosporaceae</taxon>
        <taxon>Apiospora</taxon>
    </lineage>
</organism>
<evidence type="ECO:0000256" key="3">
    <source>
        <dbReference type="ARBA" id="ARBA00022679"/>
    </source>
</evidence>
<keyword evidence="3" id="KW-0808">Transferase</keyword>
<evidence type="ECO:0000256" key="1">
    <source>
        <dbReference type="ARBA" id="ARBA00005179"/>
    </source>
</evidence>
<comment type="pathway">
    <text evidence="1">Secondary metabolite biosynthesis.</text>
</comment>
<sequence length="514" mass="58237">MGPEKVIPLHEFDTMPVYPNMVLTLMLKYDKVLDPLVLRDSLIELVSRDGWYKLGARLKRNEKGKLVYHVPAKFDEKTPAITFSHALYDMDVEEHHLGCKIPAHQPDKPSVMADPSVFDSLARRADAPKGLEDFIKRALPQLELHVVSFRNATVVNLSCLHSVLDGMSFGRQGLFYGWMLVLQGRQAEIPPVCGFDVDLLKNLGKQPSEQHKFHHLRMSGLGMLWWMFKRTLQMVWYKEEARIVCVPGEFVEQLREAALDDLAKGSTQNGKAEGEAGAKPWVSEGDVLVAWWTRYATMHLRNQPNKTINVSSAYNIRRVLSGNLLPAGHFYLSNASLGLFMLPKIRDIFERPLSWLASQMRQAIVETGTKAQIEALVAEVMPDWTRPSTFRMLGDSGMHMLVFSNWTQAQFYQVDLAPAAADKADRESGQPVVPSFISFRVTSSVWPMRDTFCIIGKDAEENYWLGGTLQKGLWAKMENEFQQGVSLALERLRAVVGCFFMRQNIGPALLHYQL</sequence>
<evidence type="ECO:0000313" key="6">
    <source>
        <dbReference type="Proteomes" id="UP001446871"/>
    </source>
</evidence>
<keyword evidence="4" id="KW-0012">Acyltransferase</keyword>
<protein>
    <submittedName>
        <fullName evidence="5">Transcriptional regulator sdnM</fullName>
    </submittedName>
</protein>
<reference evidence="5 6" key="1">
    <citation type="submission" date="2023-01" db="EMBL/GenBank/DDBJ databases">
        <title>Analysis of 21 Apiospora genomes using comparative genomics revels a genus with tremendous synthesis potential of carbohydrate active enzymes and secondary metabolites.</title>
        <authorList>
            <person name="Sorensen T."/>
        </authorList>
    </citation>
    <scope>NUCLEOTIDE SEQUENCE [LARGE SCALE GENOMIC DNA]</scope>
    <source>
        <strain evidence="5 6">CBS 83171</strain>
    </source>
</reference>
<dbReference type="EMBL" id="JAQQWM010000005">
    <property type="protein sequence ID" value="KAK8063635.1"/>
    <property type="molecule type" value="Genomic_DNA"/>
</dbReference>
<name>A0ABR1V009_9PEZI</name>
<comment type="similarity">
    <text evidence="2">Belongs to the plant acyltransferase family.</text>
</comment>
<evidence type="ECO:0000256" key="2">
    <source>
        <dbReference type="ARBA" id="ARBA00009861"/>
    </source>
</evidence>